<feature type="compositionally biased region" description="Basic and acidic residues" evidence="2">
    <location>
        <begin position="314"/>
        <end position="326"/>
    </location>
</feature>
<feature type="region of interest" description="Disordered" evidence="2">
    <location>
        <begin position="296"/>
        <end position="382"/>
    </location>
</feature>
<proteinExistence type="predicted"/>
<dbReference type="GeneID" id="81369217"/>
<evidence type="ECO:0000256" key="2">
    <source>
        <dbReference type="SAM" id="MobiDB-lite"/>
    </source>
</evidence>
<organism evidence="3 4">
    <name type="scientific">Penicillium cosmopolitanum</name>
    <dbReference type="NCBI Taxonomy" id="1131564"/>
    <lineage>
        <taxon>Eukaryota</taxon>
        <taxon>Fungi</taxon>
        <taxon>Dikarya</taxon>
        <taxon>Ascomycota</taxon>
        <taxon>Pezizomycotina</taxon>
        <taxon>Eurotiomycetes</taxon>
        <taxon>Eurotiomycetidae</taxon>
        <taxon>Eurotiales</taxon>
        <taxon>Aspergillaceae</taxon>
        <taxon>Penicillium</taxon>
    </lineage>
</organism>
<name>A0A9X0BA93_9EURO</name>
<evidence type="ECO:0000313" key="3">
    <source>
        <dbReference type="EMBL" id="KAJ5397487.1"/>
    </source>
</evidence>
<comment type="caution">
    <text evidence="3">The sequence shown here is derived from an EMBL/GenBank/DDBJ whole genome shotgun (WGS) entry which is preliminary data.</text>
</comment>
<evidence type="ECO:0000256" key="1">
    <source>
        <dbReference type="SAM" id="Coils"/>
    </source>
</evidence>
<accession>A0A9X0BA93</accession>
<feature type="coiled-coil region" evidence="1">
    <location>
        <begin position="116"/>
        <end position="143"/>
    </location>
</feature>
<keyword evidence="4" id="KW-1185">Reference proteome</keyword>
<gene>
    <name evidence="3" type="ORF">N7509_005600</name>
</gene>
<dbReference type="Proteomes" id="UP001147747">
    <property type="component" value="Unassembled WGS sequence"/>
</dbReference>
<dbReference type="AlphaFoldDB" id="A0A9X0BA93"/>
<keyword evidence="1" id="KW-0175">Coiled coil</keyword>
<reference evidence="3" key="1">
    <citation type="submission" date="2022-12" db="EMBL/GenBank/DDBJ databases">
        <authorList>
            <person name="Petersen C."/>
        </authorList>
    </citation>
    <scope>NUCLEOTIDE SEQUENCE</scope>
    <source>
        <strain evidence="3">IBT 29677</strain>
    </source>
</reference>
<evidence type="ECO:0000313" key="4">
    <source>
        <dbReference type="Proteomes" id="UP001147747"/>
    </source>
</evidence>
<sequence length="502" mass="55719">MASNTESRIAEDGDYDPEALILHETAHEATQEPPRASMDWHSIPGMVLLQTSGSDFVNYARNEWPDLALPWDDVSKAIDISCRATELRHELKTAYKKWYNILVEGSLARNQVMKTKGALRESTDQLEKSMKQLRENIPNAHIEHPLTQLVRDELDAVRSMSNRTLASNDPLPYAPSCPANRRPSRTYTGMDDPIILADLAIIDHHIGLGLPPESADMALGRLKAKGGDILYDALRRNVNLGIITVAASDAFPETDKDASMLVALRHLVNLEFKHYTEVDATLSRLGILQMVLSGSEKTASSAVSNKKRPGSPLKGDRPQKVARNTEEVSDTIPPDPPQEQTAVNDRKRPGSPLEGAKHRRTRRKSQGTSNTTPASPPQEHKDPYIASDLAVIFHNDLLGLPPTAPELTTMRLRKRLGAKSTTMLLSLVKQKKVQCLPGHFVRNEYAMESITEVMKSSDGAETFRLGLELMYGIFDETDTWLDIMYQIRELASSNDAGYQAAT</sequence>
<protein>
    <submittedName>
        <fullName evidence="3">Uncharacterized protein</fullName>
    </submittedName>
</protein>
<dbReference type="OrthoDB" id="10331696at2759"/>
<dbReference type="RefSeq" id="XP_056489539.1">
    <property type="nucleotide sequence ID" value="XM_056630237.1"/>
</dbReference>
<reference evidence="3" key="2">
    <citation type="journal article" date="2023" name="IMA Fungus">
        <title>Comparative genomic study of the Penicillium genus elucidates a diverse pangenome and 15 lateral gene transfer events.</title>
        <authorList>
            <person name="Petersen C."/>
            <person name="Sorensen T."/>
            <person name="Nielsen M.R."/>
            <person name="Sondergaard T.E."/>
            <person name="Sorensen J.L."/>
            <person name="Fitzpatrick D.A."/>
            <person name="Frisvad J.C."/>
            <person name="Nielsen K.L."/>
        </authorList>
    </citation>
    <scope>NUCLEOTIDE SEQUENCE</scope>
    <source>
        <strain evidence="3">IBT 29677</strain>
    </source>
</reference>
<feature type="region of interest" description="Disordered" evidence="2">
    <location>
        <begin position="165"/>
        <end position="184"/>
    </location>
</feature>
<dbReference type="EMBL" id="JAPZBU010000006">
    <property type="protein sequence ID" value="KAJ5397487.1"/>
    <property type="molecule type" value="Genomic_DNA"/>
</dbReference>